<dbReference type="Proteomes" id="UP001596035">
    <property type="component" value="Unassembled WGS sequence"/>
</dbReference>
<gene>
    <name evidence="3" type="ORF">ACFPWV_03650</name>
</gene>
<sequence>MEPRTCTVAEALRKQLRDVFFGLELDWPGTVLPDRRPEPDTDAVFSADGPVEIATVEEEARHLEEQVKAFRVVPQYEELKHRADDIDRGIRSSNAQDAVDRRSLSGPEAAVTEATDHNVRCLEPVHHGLGILLGDQVKRRFTDVKGFHESIVRNRRRYLAEEIRTIEARLAQRAAEREALGTELERVPHTLDEGGTLEGRPRCSRPSRRNRRSPKRCGTATGRRGHWRRAHWRSRPSVPSSGPR</sequence>
<evidence type="ECO:0000259" key="2">
    <source>
        <dbReference type="Pfam" id="PF20275"/>
    </source>
</evidence>
<dbReference type="RefSeq" id="WP_344566264.1">
    <property type="nucleotide sequence ID" value="NZ_BAAATG010000049.1"/>
</dbReference>
<feature type="domain" description="ABC-three component systems C-terminal" evidence="2">
    <location>
        <begin position="112"/>
        <end position="180"/>
    </location>
</feature>
<dbReference type="Pfam" id="PF20275">
    <property type="entry name" value="CTD10"/>
    <property type="match status" value="1"/>
</dbReference>
<dbReference type="InterPro" id="IPR046919">
    <property type="entry name" value="ABC-3C_CTD10"/>
</dbReference>
<name>A0ABW0DN18_9ACTN</name>
<organism evidence="3 4">
    <name type="scientific">Streptomyces atrovirens</name>
    <dbReference type="NCBI Taxonomy" id="285556"/>
    <lineage>
        <taxon>Bacteria</taxon>
        <taxon>Bacillati</taxon>
        <taxon>Actinomycetota</taxon>
        <taxon>Actinomycetes</taxon>
        <taxon>Kitasatosporales</taxon>
        <taxon>Streptomycetaceae</taxon>
        <taxon>Streptomyces</taxon>
    </lineage>
</organism>
<feature type="compositionally biased region" description="Low complexity" evidence="1">
    <location>
        <begin position="235"/>
        <end position="244"/>
    </location>
</feature>
<accession>A0ABW0DN18</accession>
<feature type="compositionally biased region" description="Basic residues" evidence="1">
    <location>
        <begin position="223"/>
        <end position="234"/>
    </location>
</feature>
<evidence type="ECO:0000256" key="1">
    <source>
        <dbReference type="SAM" id="MobiDB-lite"/>
    </source>
</evidence>
<evidence type="ECO:0000313" key="4">
    <source>
        <dbReference type="Proteomes" id="UP001596035"/>
    </source>
</evidence>
<dbReference type="EMBL" id="JBHSKN010000003">
    <property type="protein sequence ID" value="MFC5239019.1"/>
    <property type="molecule type" value="Genomic_DNA"/>
</dbReference>
<proteinExistence type="predicted"/>
<evidence type="ECO:0000313" key="3">
    <source>
        <dbReference type="EMBL" id="MFC5239019.1"/>
    </source>
</evidence>
<feature type="compositionally biased region" description="Basic residues" evidence="1">
    <location>
        <begin position="202"/>
        <end position="215"/>
    </location>
</feature>
<keyword evidence="4" id="KW-1185">Reference proteome</keyword>
<feature type="compositionally biased region" description="Basic and acidic residues" evidence="1">
    <location>
        <begin position="181"/>
        <end position="192"/>
    </location>
</feature>
<feature type="region of interest" description="Disordered" evidence="1">
    <location>
        <begin position="181"/>
        <end position="244"/>
    </location>
</feature>
<protein>
    <submittedName>
        <fullName evidence="3">ABC-three component system protein</fullName>
    </submittedName>
</protein>
<comment type="caution">
    <text evidence="3">The sequence shown here is derived from an EMBL/GenBank/DDBJ whole genome shotgun (WGS) entry which is preliminary data.</text>
</comment>
<reference evidence="4" key="1">
    <citation type="journal article" date="2019" name="Int. J. Syst. Evol. Microbiol.">
        <title>The Global Catalogue of Microorganisms (GCM) 10K type strain sequencing project: providing services to taxonomists for standard genome sequencing and annotation.</title>
        <authorList>
            <consortium name="The Broad Institute Genomics Platform"/>
            <consortium name="The Broad Institute Genome Sequencing Center for Infectious Disease"/>
            <person name="Wu L."/>
            <person name="Ma J."/>
        </authorList>
    </citation>
    <scope>NUCLEOTIDE SEQUENCE [LARGE SCALE GENOMIC DNA]</scope>
    <source>
        <strain evidence="4">CGMCC 4.7131</strain>
    </source>
</reference>